<comment type="caution">
    <text evidence="2">The sequence shown here is derived from an EMBL/GenBank/DDBJ whole genome shotgun (WGS) entry which is preliminary data.</text>
</comment>
<feature type="compositionally biased region" description="Polar residues" evidence="1">
    <location>
        <begin position="42"/>
        <end position="53"/>
    </location>
</feature>
<evidence type="ECO:0000313" key="3">
    <source>
        <dbReference type="Proteomes" id="UP001153269"/>
    </source>
</evidence>
<reference evidence="2" key="1">
    <citation type="submission" date="2020-03" db="EMBL/GenBank/DDBJ databases">
        <authorList>
            <person name="Weist P."/>
        </authorList>
    </citation>
    <scope>NUCLEOTIDE SEQUENCE</scope>
</reference>
<keyword evidence="3" id="KW-1185">Reference proteome</keyword>
<protein>
    <submittedName>
        <fullName evidence="2">Uncharacterized protein</fullName>
    </submittedName>
</protein>
<feature type="region of interest" description="Disordered" evidence="1">
    <location>
        <begin position="1"/>
        <end position="72"/>
    </location>
</feature>
<organism evidence="2 3">
    <name type="scientific">Pleuronectes platessa</name>
    <name type="common">European plaice</name>
    <dbReference type="NCBI Taxonomy" id="8262"/>
    <lineage>
        <taxon>Eukaryota</taxon>
        <taxon>Metazoa</taxon>
        <taxon>Chordata</taxon>
        <taxon>Craniata</taxon>
        <taxon>Vertebrata</taxon>
        <taxon>Euteleostomi</taxon>
        <taxon>Actinopterygii</taxon>
        <taxon>Neopterygii</taxon>
        <taxon>Teleostei</taxon>
        <taxon>Neoteleostei</taxon>
        <taxon>Acanthomorphata</taxon>
        <taxon>Carangaria</taxon>
        <taxon>Pleuronectiformes</taxon>
        <taxon>Pleuronectoidei</taxon>
        <taxon>Pleuronectidae</taxon>
        <taxon>Pleuronectes</taxon>
    </lineage>
</organism>
<feature type="compositionally biased region" description="Pro residues" evidence="1">
    <location>
        <begin position="13"/>
        <end position="22"/>
    </location>
</feature>
<sequence length="170" mass="19375">MSPDYETMNPTENPRPPSPKPSPRVFNQNVPLPEAQPGNGPVQLSTVAQRQQPSPVPKPRTKTTNGMCLPPETFSDKEKNVYLTARLHLGSWQEFQVKLVRGDESKQTFQEISCRHQHGGKLQSTNYVKQAYHFQHDQSSVIKMLPSAKLPIHRLTPDINQMEEKFHLQL</sequence>
<dbReference type="Proteomes" id="UP001153269">
    <property type="component" value="Unassembled WGS sequence"/>
</dbReference>
<dbReference type="AlphaFoldDB" id="A0A9N7UZI5"/>
<accession>A0A9N7UZI5</accession>
<evidence type="ECO:0000313" key="2">
    <source>
        <dbReference type="EMBL" id="CAB1440014.1"/>
    </source>
</evidence>
<gene>
    <name evidence="2" type="ORF">PLEPLA_LOCUS27780</name>
</gene>
<name>A0A9N7UZI5_PLEPL</name>
<proteinExistence type="predicted"/>
<dbReference type="EMBL" id="CADEAL010002380">
    <property type="protein sequence ID" value="CAB1440014.1"/>
    <property type="molecule type" value="Genomic_DNA"/>
</dbReference>
<evidence type="ECO:0000256" key="1">
    <source>
        <dbReference type="SAM" id="MobiDB-lite"/>
    </source>
</evidence>